<evidence type="ECO:0000313" key="4">
    <source>
        <dbReference type="Proteomes" id="UP000655751"/>
    </source>
</evidence>
<dbReference type="AlphaFoldDB" id="A0A931N2U8"/>
<dbReference type="RefSeq" id="WP_196152201.1">
    <property type="nucleotide sequence ID" value="NZ_JADMLG010000012.1"/>
</dbReference>
<protein>
    <submittedName>
        <fullName evidence="3">Alpha/beta hydrolase</fullName>
    </submittedName>
</protein>
<dbReference type="Gene3D" id="3.40.50.1820">
    <property type="entry name" value="alpha/beta hydrolase"/>
    <property type="match status" value="1"/>
</dbReference>
<reference evidence="3" key="1">
    <citation type="submission" date="2020-11" db="EMBL/GenBank/DDBJ databases">
        <title>Nocardia NEAU-351.nov., a novel actinomycete isolated from the cow dung.</title>
        <authorList>
            <person name="Zhang X."/>
        </authorList>
    </citation>
    <scope>NUCLEOTIDE SEQUENCE</scope>
    <source>
        <strain evidence="3">NEAU-351</strain>
    </source>
</reference>
<sequence length="285" mass="29952">MTVGTPESTVPIGDLTFEVRTEGSGDGPIAVLLHGFPQSSASWIPLSALLAAEGVRTYAPDQRGYSPGACPADPAAYSLSALTDDVSRLCDAIGADSVHLVGHDWGAIVAWSLAAREPDRVRSLTAVSVPHPAGFAHAIESDPTQRETSQYMSTLEAAGTEDLLLADDAAALRIGFGADVAPELADHHVRVLSRPGAMTAALNWYRTARPDWATVPPVRVPTTYLWGSADMAIAHSAALTCEPYVEADFTFVALDGIGHWVPEQAPEALAAHVLARIEGGARIAD</sequence>
<keyword evidence="1 3" id="KW-0378">Hydrolase</keyword>
<comment type="caution">
    <text evidence="3">The sequence shown here is derived from an EMBL/GenBank/DDBJ whole genome shotgun (WGS) entry which is preliminary data.</text>
</comment>
<keyword evidence="4" id="KW-1185">Reference proteome</keyword>
<dbReference type="PRINTS" id="PR00412">
    <property type="entry name" value="EPOXHYDRLASE"/>
</dbReference>
<evidence type="ECO:0000313" key="3">
    <source>
        <dbReference type="EMBL" id="MBH0779900.1"/>
    </source>
</evidence>
<dbReference type="EMBL" id="JADMLG010000012">
    <property type="protein sequence ID" value="MBH0779900.1"/>
    <property type="molecule type" value="Genomic_DNA"/>
</dbReference>
<dbReference type="InterPro" id="IPR029058">
    <property type="entry name" value="AB_hydrolase_fold"/>
</dbReference>
<dbReference type="Pfam" id="PF00561">
    <property type="entry name" value="Abhydrolase_1"/>
    <property type="match status" value="1"/>
</dbReference>
<feature type="domain" description="AB hydrolase-1" evidence="2">
    <location>
        <begin position="31"/>
        <end position="146"/>
    </location>
</feature>
<dbReference type="GO" id="GO:0016787">
    <property type="term" value="F:hydrolase activity"/>
    <property type="evidence" value="ECO:0007669"/>
    <property type="project" value="UniProtKB-KW"/>
</dbReference>
<dbReference type="InterPro" id="IPR000639">
    <property type="entry name" value="Epox_hydrolase-like"/>
</dbReference>
<dbReference type="PANTHER" id="PTHR43329">
    <property type="entry name" value="EPOXIDE HYDROLASE"/>
    <property type="match status" value="1"/>
</dbReference>
<dbReference type="SUPFAM" id="SSF53474">
    <property type="entry name" value="alpha/beta-Hydrolases"/>
    <property type="match status" value="1"/>
</dbReference>
<organism evidence="3 4">
    <name type="scientific">Nocardia bovistercoris</name>
    <dbReference type="NCBI Taxonomy" id="2785916"/>
    <lineage>
        <taxon>Bacteria</taxon>
        <taxon>Bacillati</taxon>
        <taxon>Actinomycetota</taxon>
        <taxon>Actinomycetes</taxon>
        <taxon>Mycobacteriales</taxon>
        <taxon>Nocardiaceae</taxon>
        <taxon>Nocardia</taxon>
    </lineage>
</organism>
<dbReference type="Proteomes" id="UP000655751">
    <property type="component" value="Unassembled WGS sequence"/>
</dbReference>
<evidence type="ECO:0000259" key="2">
    <source>
        <dbReference type="Pfam" id="PF00561"/>
    </source>
</evidence>
<gene>
    <name evidence="3" type="ORF">IT779_26865</name>
</gene>
<dbReference type="InterPro" id="IPR000073">
    <property type="entry name" value="AB_hydrolase_1"/>
</dbReference>
<name>A0A931N2U8_9NOCA</name>
<evidence type="ECO:0000256" key="1">
    <source>
        <dbReference type="ARBA" id="ARBA00022801"/>
    </source>
</evidence>
<proteinExistence type="predicted"/>
<accession>A0A931N2U8</accession>